<dbReference type="EMBL" id="WBVT01000045">
    <property type="protein sequence ID" value="KAB7789542.1"/>
    <property type="molecule type" value="Genomic_DNA"/>
</dbReference>
<dbReference type="PANTHER" id="PTHR22916:SF51">
    <property type="entry name" value="GLYCOSYLTRANSFERASE EPSH-RELATED"/>
    <property type="match status" value="1"/>
</dbReference>
<dbReference type="Pfam" id="PF00535">
    <property type="entry name" value="Glycos_transf_2"/>
    <property type="match status" value="1"/>
</dbReference>
<dbReference type="RefSeq" id="WP_152235346.1">
    <property type="nucleotide sequence ID" value="NZ_JBHSKZ010000017.1"/>
</dbReference>
<evidence type="ECO:0000313" key="5">
    <source>
        <dbReference type="Proteomes" id="UP000441772"/>
    </source>
</evidence>
<proteinExistence type="predicted"/>
<dbReference type="Proteomes" id="UP000441772">
    <property type="component" value="Unassembled WGS sequence"/>
</dbReference>
<evidence type="ECO:0000256" key="1">
    <source>
        <dbReference type="ARBA" id="ARBA00022676"/>
    </source>
</evidence>
<dbReference type="PANTHER" id="PTHR22916">
    <property type="entry name" value="GLYCOSYLTRANSFERASE"/>
    <property type="match status" value="1"/>
</dbReference>
<feature type="domain" description="Glycosyltransferase 2-like" evidence="3">
    <location>
        <begin position="8"/>
        <end position="137"/>
    </location>
</feature>
<keyword evidence="1" id="KW-0328">Glycosyltransferase</keyword>
<dbReference type="InterPro" id="IPR001173">
    <property type="entry name" value="Glyco_trans_2-like"/>
</dbReference>
<name>A0A6I1GFS1_9BIFI</name>
<organism evidence="4 5">
    <name type="scientific">Bifidobacterium leontopitheci</name>
    <dbReference type="NCBI Taxonomy" id="2650774"/>
    <lineage>
        <taxon>Bacteria</taxon>
        <taxon>Bacillati</taxon>
        <taxon>Actinomycetota</taxon>
        <taxon>Actinomycetes</taxon>
        <taxon>Bifidobacteriales</taxon>
        <taxon>Bifidobacteriaceae</taxon>
        <taxon>Bifidobacterium</taxon>
    </lineage>
</organism>
<evidence type="ECO:0000313" key="4">
    <source>
        <dbReference type="EMBL" id="KAB7789542.1"/>
    </source>
</evidence>
<accession>A0A6I1GFS1</accession>
<protein>
    <submittedName>
        <fullName evidence="4">Glycosyltransferase family 2</fullName>
    </submittedName>
</protein>
<dbReference type="SUPFAM" id="SSF53448">
    <property type="entry name" value="Nucleotide-diphospho-sugar transferases"/>
    <property type="match status" value="1"/>
</dbReference>
<dbReference type="AlphaFoldDB" id="A0A6I1GFS1"/>
<comment type="caution">
    <text evidence="4">The sequence shown here is derived from an EMBL/GenBank/DDBJ whole genome shotgun (WGS) entry which is preliminary data.</text>
</comment>
<dbReference type="CDD" id="cd00761">
    <property type="entry name" value="Glyco_tranf_GTA_type"/>
    <property type="match status" value="1"/>
</dbReference>
<keyword evidence="5" id="KW-1185">Reference proteome</keyword>
<reference evidence="4 5" key="1">
    <citation type="submission" date="2019-09" db="EMBL/GenBank/DDBJ databases">
        <title>Characterization of the phylogenetic diversity of two novel species belonging to the genus Bifidobacterium: Bifidobacterium cebidarum sp. nov. and Bifidobacterium leontopitheci sp. nov.</title>
        <authorList>
            <person name="Lugli G.A."/>
            <person name="Duranti S."/>
            <person name="Milani C."/>
            <person name="Turroni F."/>
            <person name="Ventura M."/>
        </authorList>
    </citation>
    <scope>NUCLEOTIDE SEQUENCE [LARGE SCALE GENOMIC DNA]</scope>
    <source>
        <strain evidence="4 5">LMG 31471</strain>
    </source>
</reference>
<gene>
    <name evidence="4" type="ORF">F7D09_1939</name>
</gene>
<dbReference type="Gene3D" id="3.90.550.10">
    <property type="entry name" value="Spore Coat Polysaccharide Biosynthesis Protein SpsA, Chain A"/>
    <property type="match status" value="1"/>
</dbReference>
<evidence type="ECO:0000259" key="3">
    <source>
        <dbReference type="Pfam" id="PF00535"/>
    </source>
</evidence>
<dbReference type="InterPro" id="IPR029044">
    <property type="entry name" value="Nucleotide-diphossugar_trans"/>
</dbReference>
<evidence type="ECO:0000256" key="2">
    <source>
        <dbReference type="ARBA" id="ARBA00022679"/>
    </source>
</evidence>
<keyword evidence="2 4" id="KW-0808">Transferase</keyword>
<dbReference type="GO" id="GO:0016757">
    <property type="term" value="F:glycosyltransferase activity"/>
    <property type="evidence" value="ECO:0007669"/>
    <property type="project" value="UniProtKB-KW"/>
</dbReference>
<sequence length="326" mass="37041">MAQNELVSVIVPVYGVEQYLDRCIKSIVSQTYSNLEIILVDDGSPDGCPRMCDDWASRDTRIKVVHKVNGGLASARNAGLESMTGDLVTFIDSDDWVEPDYVSSLHQWMTEHQTEAAMCSTCIEYDDGRSIKERPATPSGRWNADEALHHFLYHQGFTGAVWGRMFLAEIFKGKNGIRFFEGLNSEDYYVHVQVLSQITSIYVDERHLYHYSRRADSITTGAIDSHSCDEIQVADLCIDYLSNIGYSDMSALDYFRIQSRADVLFSLFRKHASRSMLVSISRGMRTLLKPVLRDNTISAGQKLRLGMMAFAPYLVYRLQRLTNRIN</sequence>